<accession>A0A1B7X993</accession>
<sequence>MPSYPLEDILRFRNQRADAAQRQALVALREELQAADELEAAKERLEEYKRWRVEEIENRYAVFLQEETTKSGIESFYEGIKSLELRELELGDEILRAEKKLQDAKAYTLKCKEEAMLAQKATMKLDLHKQEWVAEAQEKARQEEEKELEELASSSRKLFTK</sequence>
<gene>
    <name evidence="2" type="ORF">SP90_15155</name>
</gene>
<comment type="caution">
    <text evidence="2">The sequence shown here is derived from an EMBL/GenBank/DDBJ whole genome shotgun (WGS) entry which is preliminary data.</text>
</comment>
<reference evidence="2 3" key="1">
    <citation type="submission" date="2015-01" db="EMBL/GenBank/DDBJ databases">
        <title>Desulfovibrio sp. JC271 draft genome sequence.</title>
        <authorList>
            <person name="Shivani Y."/>
            <person name="Subhash Y."/>
            <person name="Sasikala C."/>
            <person name="Ramana C.V."/>
        </authorList>
    </citation>
    <scope>NUCLEOTIDE SEQUENCE [LARGE SCALE GENOMIC DNA]</scope>
    <source>
        <strain evidence="2 3">JC271</strain>
    </source>
</reference>
<dbReference type="RefSeq" id="WP_066858221.1">
    <property type="nucleotide sequence ID" value="NZ_JXMS01000034.1"/>
</dbReference>
<evidence type="ECO:0000313" key="3">
    <source>
        <dbReference type="Proteomes" id="UP000091979"/>
    </source>
</evidence>
<protein>
    <recommendedName>
        <fullName evidence="4">Type III secretion protein</fullName>
    </recommendedName>
</protein>
<dbReference type="EMBL" id="JXMS01000034">
    <property type="protein sequence ID" value="OBQ45953.1"/>
    <property type="molecule type" value="Genomic_DNA"/>
</dbReference>
<keyword evidence="3" id="KW-1185">Reference proteome</keyword>
<dbReference type="Pfam" id="PF07321">
    <property type="entry name" value="YscO"/>
    <property type="match status" value="1"/>
</dbReference>
<proteinExistence type="predicted"/>
<evidence type="ECO:0000313" key="2">
    <source>
        <dbReference type="EMBL" id="OBQ45953.1"/>
    </source>
</evidence>
<dbReference type="STRING" id="1560234.SP90_15155"/>
<feature type="coiled-coil region" evidence="1">
    <location>
        <begin position="127"/>
        <end position="154"/>
    </location>
</feature>
<evidence type="ECO:0000256" key="1">
    <source>
        <dbReference type="SAM" id="Coils"/>
    </source>
</evidence>
<organism evidence="2 3">
    <name type="scientific">Halodesulfovibrio spirochaetisodalis</name>
    <dbReference type="NCBI Taxonomy" id="1560234"/>
    <lineage>
        <taxon>Bacteria</taxon>
        <taxon>Pseudomonadati</taxon>
        <taxon>Thermodesulfobacteriota</taxon>
        <taxon>Desulfovibrionia</taxon>
        <taxon>Desulfovibrionales</taxon>
        <taxon>Desulfovibrionaceae</taxon>
        <taxon>Halodesulfovibrio</taxon>
    </lineage>
</organism>
<dbReference type="InterPro" id="IPR009929">
    <property type="entry name" value="T3SS_YscO"/>
</dbReference>
<evidence type="ECO:0008006" key="4">
    <source>
        <dbReference type="Google" id="ProtNLM"/>
    </source>
</evidence>
<dbReference type="Proteomes" id="UP000091979">
    <property type="component" value="Unassembled WGS sequence"/>
</dbReference>
<dbReference type="Gene3D" id="1.10.287.1700">
    <property type="match status" value="1"/>
</dbReference>
<dbReference type="OrthoDB" id="5465446at2"/>
<dbReference type="PATRIC" id="fig|1560234.3.peg.2314"/>
<dbReference type="InterPro" id="IPR053716">
    <property type="entry name" value="Flag_assembly_chemotaxis_eff"/>
</dbReference>
<dbReference type="AlphaFoldDB" id="A0A1B7X993"/>
<name>A0A1B7X993_9BACT</name>
<keyword evidence="1" id="KW-0175">Coiled coil</keyword>